<dbReference type="PATRIC" id="fig|1703780.3.peg.190"/>
<gene>
    <name evidence="2" type="ORF">AMJ87_07340</name>
</gene>
<evidence type="ECO:0000313" key="3">
    <source>
        <dbReference type="Proteomes" id="UP000051096"/>
    </source>
</evidence>
<dbReference type="GO" id="GO:0005737">
    <property type="term" value="C:cytoplasm"/>
    <property type="evidence" value="ECO:0007669"/>
    <property type="project" value="TreeGrafter"/>
</dbReference>
<comment type="caution">
    <text evidence="2">The sequence shown here is derived from an EMBL/GenBank/DDBJ whole genome shotgun (WGS) entry which is preliminary data.</text>
</comment>
<dbReference type="AlphaFoldDB" id="A0A0S8GEE5"/>
<dbReference type="Gene3D" id="3.10.310.10">
    <property type="entry name" value="Diaminopimelate Epimerase, Chain A, domain 1"/>
    <property type="match status" value="2"/>
</dbReference>
<dbReference type="Proteomes" id="UP000051096">
    <property type="component" value="Unassembled WGS sequence"/>
</dbReference>
<dbReference type="PANTHER" id="PTHR13774:SF32">
    <property type="entry name" value="ANTISENSE-ENHANCING SEQUENCE 1"/>
    <property type="match status" value="1"/>
</dbReference>
<sequence>MIKECLFVDVFTDVPYAGNQLAVFTDIEGLSAIMMQKLANEINYSETTFVSVCHDDTADFDMRIFTATRELPFAGHPTLGTAFCIMELLDVWQKPRAVLRLKTKVGVIPLWKDSGCIWMTQNEPEFSAQYTDKREIAELVGLSVDDLSDELPIEEVSTGNRMLIIPVKTLEAMRSAEGHSNNMKKFFASRGIGPYLFSLETSETVTHVHTRFFAPHLGILEDPATGSAAGPLAGYLLKYGVFGNSLNIVNEQGMEMGRPSKILMRGRKENNTYTVEIGGMCAYVGKGSFEIHERA</sequence>
<dbReference type="PANTHER" id="PTHR13774">
    <property type="entry name" value="PHENAZINE BIOSYNTHESIS PROTEIN"/>
    <property type="match status" value="1"/>
</dbReference>
<feature type="active site" evidence="1">
    <location>
        <position position="46"/>
    </location>
</feature>
<protein>
    <recommendedName>
        <fullName evidence="4">Phenazine biosynthesis protein</fullName>
    </recommendedName>
</protein>
<evidence type="ECO:0000256" key="1">
    <source>
        <dbReference type="PIRSR" id="PIRSR016184-1"/>
    </source>
</evidence>
<evidence type="ECO:0000313" key="2">
    <source>
        <dbReference type="EMBL" id="KPK71397.1"/>
    </source>
</evidence>
<reference evidence="2 3" key="1">
    <citation type="journal article" date="2015" name="Microbiome">
        <title>Genomic resolution of linkages in carbon, nitrogen, and sulfur cycling among widespread estuary sediment bacteria.</title>
        <authorList>
            <person name="Baker B.J."/>
            <person name="Lazar C.S."/>
            <person name="Teske A.P."/>
            <person name="Dick G.J."/>
        </authorList>
    </citation>
    <scope>NUCLEOTIDE SEQUENCE [LARGE SCALE GENOMIC DNA]</scope>
    <source>
        <strain evidence="2">SM23_60</strain>
    </source>
</reference>
<proteinExistence type="predicted"/>
<dbReference type="Pfam" id="PF02567">
    <property type="entry name" value="PhzC-PhzF"/>
    <property type="match status" value="1"/>
</dbReference>
<dbReference type="PIRSF" id="PIRSF016184">
    <property type="entry name" value="PhzC_PhzF"/>
    <property type="match status" value="1"/>
</dbReference>
<dbReference type="NCBIfam" id="TIGR00654">
    <property type="entry name" value="PhzF_family"/>
    <property type="match status" value="1"/>
</dbReference>
<dbReference type="GO" id="GO:0016853">
    <property type="term" value="F:isomerase activity"/>
    <property type="evidence" value="ECO:0007669"/>
    <property type="project" value="TreeGrafter"/>
</dbReference>
<dbReference type="SUPFAM" id="SSF54506">
    <property type="entry name" value="Diaminopimelate epimerase-like"/>
    <property type="match status" value="1"/>
</dbReference>
<organism evidence="2 3">
    <name type="scientific">candidate division WOR_3 bacterium SM23_60</name>
    <dbReference type="NCBI Taxonomy" id="1703780"/>
    <lineage>
        <taxon>Bacteria</taxon>
        <taxon>Bacteria division WOR-3</taxon>
    </lineage>
</organism>
<dbReference type="InterPro" id="IPR003719">
    <property type="entry name" value="Phenazine_PhzF-like"/>
</dbReference>
<evidence type="ECO:0008006" key="4">
    <source>
        <dbReference type="Google" id="ProtNLM"/>
    </source>
</evidence>
<accession>A0A0S8GEE5</accession>
<name>A0A0S8GEE5_UNCW3</name>
<dbReference type="EMBL" id="LJUO01000064">
    <property type="protein sequence ID" value="KPK71397.1"/>
    <property type="molecule type" value="Genomic_DNA"/>
</dbReference>